<feature type="region of interest" description="Disordered" evidence="5">
    <location>
        <begin position="239"/>
        <end position="261"/>
    </location>
</feature>
<dbReference type="InterPro" id="IPR017455">
    <property type="entry name" value="Znf_FYVE-rel"/>
</dbReference>
<dbReference type="InterPro" id="IPR011011">
    <property type="entry name" value="Znf_FYVE_PHD"/>
</dbReference>
<keyword evidence="2 4" id="KW-0863">Zinc-finger</keyword>
<dbReference type="Gene3D" id="2.60.40.150">
    <property type="entry name" value="C2 domain"/>
    <property type="match status" value="2"/>
</dbReference>
<evidence type="ECO:0000256" key="2">
    <source>
        <dbReference type="ARBA" id="ARBA00022771"/>
    </source>
</evidence>
<sequence>MDIVMGEPQSTGARWVCPNDRHLALRAKLRTGWSVKTGYLDSGWSNYPGAGGTNRIGQSFVLTEEERRTIIQVIQRAEALDLSEQKRIGRLVERLEDMKRNVRIITSTRSDERRNCGSRCSGGSRCVCSCALCGEKFGAVLGASPTFCKDCRKYVCQKCGREASTANSSTSIGGETLSSSSSTSAAVRNSVASEPQTKRTAIQRIVQRTSNNPPKLFLCRICAESREIWKKSGAWFFKGMPKHDPPKKKERDWSRSGQRTLGQSSCRVISVCKSLESSEAQDSSSDEEMARRLTGVRRGSSSSPSLQSNQENGFSVQTISHGAMSSGGSSLMTTTTTTTTTVITTTITTPSDRTTTMTTTTTTMTLTSTTTDRLDKSTLSIHSQCSRLSPSTSTTPSLRMFRGNEKSSLEDNASSDAIETRMEDADERSDDFLDNSRGSVDRCKSSQVQSVRRNSPSASPGCTLMERIQEEAWMHERNAEREAIRGSGRTNDAPISTWYVHHSDSPKQQTSDCLEMTRYETEEGFGTLEVSLLYDPVAQCLQCKVERALGLKSMDIHDLADPFCKINILPVGMGTNIKAVRTKTVHKTRDPVFNETVNFYVSRDADMKSGRALHVMILQDDPSGEDFLGEARFPLYELEPFQTRHYKVTLQNHYPVSREEEAWGLRRGNRGQLQLTLSYCTRRRALLVTIHQAMNLLPMDNNGFSDPFVKLCLVENVTDNRRQRGHDPLGRTSAKKHSGKKLTAGRSSYSTSVKWKTLNPEWNEEFVFGIRLTDLTKVTLCLSMWDKDFGKSNDYLGGLALGCNSKGARLRHWIDVIKFPDYRHPAWHNLTEVLMPTE</sequence>
<evidence type="ECO:0000313" key="10">
    <source>
        <dbReference type="Proteomes" id="UP001258017"/>
    </source>
</evidence>
<gene>
    <name evidence="9" type="ORF">KPH14_007233</name>
</gene>
<dbReference type="InterPro" id="IPR013083">
    <property type="entry name" value="Znf_RING/FYVE/PHD"/>
</dbReference>
<feature type="compositionally biased region" description="Polar residues" evidence="5">
    <location>
        <begin position="445"/>
        <end position="460"/>
    </location>
</feature>
<dbReference type="Proteomes" id="UP001258017">
    <property type="component" value="Unassembled WGS sequence"/>
</dbReference>
<feature type="region of interest" description="Disordered" evidence="5">
    <location>
        <begin position="277"/>
        <end position="312"/>
    </location>
</feature>
<dbReference type="InterPro" id="IPR035892">
    <property type="entry name" value="C2_domain_sf"/>
</dbReference>
<evidence type="ECO:0000259" key="7">
    <source>
        <dbReference type="PROSITE" id="PS50178"/>
    </source>
</evidence>
<feature type="compositionally biased region" description="Basic and acidic residues" evidence="5">
    <location>
        <begin position="241"/>
        <end position="254"/>
    </location>
</feature>
<dbReference type="PROSITE" id="PS50004">
    <property type="entry name" value="C2"/>
    <property type="match status" value="2"/>
</dbReference>
<feature type="domain" description="C2" evidence="6">
    <location>
        <begin position="669"/>
        <end position="814"/>
    </location>
</feature>
<dbReference type="PROSITE" id="PS50178">
    <property type="entry name" value="ZF_FYVE"/>
    <property type="match status" value="1"/>
</dbReference>
<dbReference type="InterPro" id="IPR043566">
    <property type="entry name" value="Rabphilin/DOC2/Noc2"/>
</dbReference>
<feature type="compositionally biased region" description="Acidic residues" evidence="5">
    <location>
        <begin position="424"/>
        <end position="433"/>
    </location>
</feature>
<dbReference type="PANTHER" id="PTHR45729">
    <property type="entry name" value="RABPHILIN, ISOFORM A"/>
    <property type="match status" value="1"/>
</dbReference>
<evidence type="ECO:0000313" key="9">
    <source>
        <dbReference type="EMBL" id="KAK2575859.1"/>
    </source>
</evidence>
<dbReference type="GO" id="GO:0098793">
    <property type="term" value="C:presynapse"/>
    <property type="evidence" value="ECO:0007669"/>
    <property type="project" value="GOC"/>
</dbReference>
<evidence type="ECO:0000256" key="5">
    <source>
        <dbReference type="SAM" id="MobiDB-lite"/>
    </source>
</evidence>
<dbReference type="SMART" id="SM00239">
    <property type="entry name" value="C2"/>
    <property type="match status" value="2"/>
</dbReference>
<feature type="region of interest" description="Disordered" evidence="5">
    <location>
        <begin position="384"/>
        <end position="461"/>
    </location>
</feature>
<feature type="compositionally biased region" description="Low complexity" evidence="5">
    <location>
        <begin position="168"/>
        <end position="193"/>
    </location>
</feature>
<dbReference type="GO" id="GO:0017158">
    <property type="term" value="P:regulation of calcium ion-dependent exocytosis"/>
    <property type="evidence" value="ECO:0007669"/>
    <property type="project" value="TreeGrafter"/>
</dbReference>
<dbReference type="GO" id="GO:0031267">
    <property type="term" value="F:small GTPase binding"/>
    <property type="evidence" value="ECO:0007669"/>
    <property type="project" value="InterPro"/>
</dbReference>
<feature type="domain" description="FYVE-type" evidence="7">
    <location>
        <begin position="130"/>
        <end position="227"/>
    </location>
</feature>
<feature type="region of interest" description="Disordered" evidence="5">
    <location>
        <begin position="165"/>
        <end position="199"/>
    </location>
</feature>
<dbReference type="EMBL" id="JAIFRP010004408">
    <property type="protein sequence ID" value="KAK2575859.1"/>
    <property type="molecule type" value="Genomic_DNA"/>
</dbReference>
<feature type="compositionally biased region" description="Low complexity" evidence="5">
    <location>
        <begin position="386"/>
        <end position="399"/>
    </location>
</feature>
<feature type="region of interest" description="Disordered" evidence="5">
    <location>
        <begin position="722"/>
        <end position="745"/>
    </location>
</feature>
<evidence type="ECO:0000256" key="3">
    <source>
        <dbReference type="ARBA" id="ARBA00022833"/>
    </source>
</evidence>
<evidence type="ECO:0000256" key="1">
    <source>
        <dbReference type="ARBA" id="ARBA00022723"/>
    </source>
</evidence>
<organism evidence="9 10">
    <name type="scientific">Odynerus spinipes</name>
    <dbReference type="NCBI Taxonomy" id="1348599"/>
    <lineage>
        <taxon>Eukaryota</taxon>
        <taxon>Metazoa</taxon>
        <taxon>Ecdysozoa</taxon>
        <taxon>Arthropoda</taxon>
        <taxon>Hexapoda</taxon>
        <taxon>Insecta</taxon>
        <taxon>Pterygota</taxon>
        <taxon>Neoptera</taxon>
        <taxon>Endopterygota</taxon>
        <taxon>Hymenoptera</taxon>
        <taxon>Apocrita</taxon>
        <taxon>Aculeata</taxon>
        <taxon>Vespoidea</taxon>
        <taxon>Vespidae</taxon>
        <taxon>Eumeninae</taxon>
        <taxon>Odynerus</taxon>
    </lineage>
</organism>
<keyword evidence="10" id="KW-1185">Reference proteome</keyword>
<dbReference type="InterPro" id="IPR010911">
    <property type="entry name" value="Rab_BD"/>
</dbReference>
<evidence type="ECO:0008006" key="11">
    <source>
        <dbReference type="Google" id="ProtNLM"/>
    </source>
</evidence>
<dbReference type="Gene3D" id="3.30.40.10">
    <property type="entry name" value="Zinc/RING finger domain, C3HC4 (zinc finger)"/>
    <property type="match status" value="1"/>
</dbReference>
<accession>A0AAD9RA47</accession>
<dbReference type="PANTHER" id="PTHR45729:SF6">
    <property type="entry name" value="RABPHILIN, ISOFORM A"/>
    <property type="match status" value="1"/>
</dbReference>
<keyword evidence="3" id="KW-0862">Zinc</keyword>
<dbReference type="Pfam" id="PF02318">
    <property type="entry name" value="FYVE_2"/>
    <property type="match status" value="1"/>
</dbReference>
<dbReference type="SUPFAM" id="SSF49562">
    <property type="entry name" value="C2 domain (Calcium/lipid-binding domain, CaLB)"/>
    <property type="match status" value="2"/>
</dbReference>
<reference evidence="9" key="1">
    <citation type="submission" date="2021-08" db="EMBL/GenBank/DDBJ databases">
        <authorList>
            <person name="Misof B."/>
            <person name="Oliver O."/>
            <person name="Podsiadlowski L."/>
            <person name="Donath A."/>
            <person name="Peters R."/>
            <person name="Mayer C."/>
            <person name="Rust J."/>
            <person name="Gunkel S."/>
            <person name="Lesny P."/>
            <person name="Martin S."/>
            <person name="Oeyen J.P."/>
            <person name="Petersen M."/>
            <person name="Panagiotis P."/>
            <person name="Wilbrandt J."/>
            <person name="Tanja T."/>
        </authorList>
    </citation>
    <scope>NUCLEOTIDE SEQUENCE</scope>
    <source>
        <strain evidence="9">GBR_01_08_01A</strain>
        <tissue evidence="9">Thorax + abdomen</tissue>
    </source>
</reference>
<dbReference type="Pfam" id="PF00168">
    <property type="entry name" value="C2"/>
    <property type="match status" value="2"/>
</dbReference>
<evidence type="ECO:0000259" key="8">
    <source>
        <dbReference type="PROSITE" id="PS50916"/>
    </source>
</evidence>
<dbReference type="InterPro" id="IPR041282">
    <property type="entry name" value="FYVE_2"/>
</dbReference>
<dbReference type="GO" id="GO:0006886">
    <property type="term" value="P:intracellular protein transport"/>
    <property type="evidence" value="ECO:0007669"/>
    <property type="project" value="InterPro"/>
</dbReference>
<reference evidence="9" key="2">
    <citation type="journal article" date="2023" name="Commun. Biol.">
        <title>Intrasexual cuticular hydrocarbon dimorphism in a wasp sheds light on hydrocarbon biosynthesis genes in Hymenoptera.</title>
        <authorList>
            <person name="Moris V.C."/>
            <person name="Podsiadlowski L."/>
            <person name="Martin S."/>
            <person name="Oeyen J.P."/>
            <person name="Donath A."/>
            <person name="Petersen M."/>
            <person name="Wilbrandt J."/>
            <person name="Misof B."/>
            <person name="Liedtke D."/>
            <person name="Thamm M."/>
            <person name="Scheiner R."/>
            <person name="Schmitt T."/>
            <person name="Niehuis O."/>
        </authorList>
    </citation>
    <scope>NUCLEOTIDE SEQUENCE</scope>
    <source>
        <strain evidence="9">GBR_01_08_01A</strain>
    </source>
</reference>
<proteinExistence type="predicted"/>
<feature type="domain" description="C2" evidence="6">
    <location>
        <begin position="524"/>
        <end position="648"/>
    </location>
</feature>
<dbReference type="SUPFAM" id="SSF57903">
    <property type="entry name" value="FYVE/PHD zinc finger"/>
    <property type="match status" value="1"/>
</dbReference>
<evidence type="ECO:0000256" key="4">
    <source>
        <dbReference type="PROSITE-ProRule" id="PRU00091"/>
    </source>
</evidence>
<dbReference type="PROSITE" id="PS50916">
    <property type="entry name" value="RABBD"/>
    <property type="match status" value="1"/>
</dbReference>
<dbReference type="GO" id="GO:0061669">
    <property type="term" value="P:spontaneous neurotransmitter secretion"/>
    <property type="evidence" value="ECO:0007669"/>
    <property type="project" value="TreeGrafter"/>
</dbReference>
<evidence type="ECO:0000259" key="6">
    <source>
        <dbReference type="PROSITE" id="PS50004"/>
    </source>
</evidence>
<comment type="caution">
    <text evidence="9">The sequence shown here is derived from an EMBL/GenBank/DDBJ whole genome shotgun (WGS) entry which is preliminary data.</text>
</comment>
<feature type="domain" description="RabBD" evidence="8">
    <location>
        <begin position="56"/>
        <end position="239"/>
    </location>
</feature>
<protein>
    <recommendedName>
        <fullName evidence="11">Rabphilin</fullName>
    </recommendedName>
</protein>
<dbReference type="GO" id="GO:0006887">
    <property type="term" value="P:exocytosis"/>
    <property type="evidence" value="ECO:0007669"/>
    <property type="project" value="TreeGrafter"/>
</dbReference>
<name>A0AAD9RA47_9HYME</name>
<dbReference type="AlphaFoldDB" id="A0AAD9RA47"/>
<dbReference type="GO" id="GO:0008270">
    <property type="term" value="F:zinc ion binding"/>
    <property type="evidence" value="ECO:0007669"/>
    <property type="project" value="UniProtKB-KW"/>
</dbReference>
<dbReference type="InterPro" id="IPR000008">
    <property type="entry name" value="C2_dom"/>
</dbReference>
<keyword evidence="1" id="KW-0479">Metal-binding</keyword>